<dbReference type="Proteomes" id="UP000824120">
    <property type="component" value="Chromosome 4"/>
</dbReference>
<dbReference type="GO" id="GO:0016705">
    <property type="term" value="F:oxidoreductase activity, acting on paired donors, with incorporation or reduction of molecular oxygen"/>
    <property type="evidence" value="ECO:0007669"/>
    <property type="project" value="InterPro"/>
</dbReference>
<keyword evidence="3" id="KW-0349">Heme</keyword>
<evidence type="ECO:0008006" key="10">
    <source>
        <dbReference type="Google" id="ProtNLM"/>
    </source>
</evidence>
<evidence type="ECO:0000313" key="8">
    <source>
        <dbReference type="EMBL" id="KAG5612075.1"/>
    </source>
</evidence>
<evidence type="ECO:0000256" key="1">
    <source>
        <dbReference type="ARBA" id="ARBA00001971"/>
    </source>
</evidence>
<dbReference type="PANTHER" id="PTHR47953">
    <property type="entry name" value="OS08G0105600 PROTEIN"/>
    <property type="match status" value="1"/>
</dbReference>
<evidence type="ECO:0000256" key="6">
    <source>
        <dbReference type="ARBA" id="ARBA00023004"/>
    </source>
</evidence>
<dbReference type="InterPro" id="IPR017972">
    <property type="entry name" value="Cyt_P450_CS"/>
</dbReference>
<keyword evidence="5" id="KW-0560">Oxidoreductase</keyword>
<dbReference type="SUPFAM" id="SSF48264">
    <property type="entry name" value="Cytochrome P450"/>
    <property type="match status" value="2"/>
</dbReference>
<sequence length="761" mass="87531">MLVKDIYSLIGGFDLTDLFPSQKWLHNVSGMKSKLSKAHSKVDEILEKIINDHRDNRAKGKIFNGESGNEDFVDPLLRVMESEEFGPPITNQNIKAVILDMLLEGTETASTTLIWAILELIKNPCVMEKAQLEVRGRLNGKKTFNDIDLEELNYLQFVIKETLRLHPPAPLLLPRICREETKINRYTIPMKTQVMVNAWSIDRDPKYWHNSESFIHERFENSTIDFKGNHFEFIPFGAGRRMCPGMLFGLVNIAHPLSQLLYHFDWEVPHGVNPNDLDTIETEGLTAWRKNDLYLIATPFGNLHQLMSDLPHRSLRNLSKKYGPIMHLRLGNISTIVISSSEMAKEIMKTQDLYFVDRPQIMSASIIFYDCTDIALSPYGDYWRNMRKVCVLELLSTKMVKSFASIRQEEISNLISSLRSSTPDSLINLSNKIFWFTNTVTCRSVSGKIIHDRNKFIMLVKDIYSLIGGFDLTDLFPSQKWLHNISGMKSKLSKAHSKVDEILEKIVNDHRDNRAKGKKFNGEFGNEDLVDALLRVMESEEFEPPITNQNIKAVILDMFLAGTETASTTLIWAFLELIKNPRVMEKAQLEVRQRLNEKKTFNDTDLEELNYLQFVIKETLRLHPPGPLLIPRECREETKINGYTIPMKTKVLVNAWSIGRDPKYWHNSESFIPERFENSTIDFKGNHFEFIPFGAGRRMCPGMLFGLVNVAHPLSQLLYHFDWKVPHGVNPNDLDTIESEGLVARRKNDLYLIATPFGHSK</sequence>
<comment type="similarity">
    <text evidence="2">Belongs to the cytochrome P450 family.</text>
</comment>
<dbReference type="PROSITE" id="PS00086">
    <property type="entry name" value="CYTOCHROME_P450"/>
    <property type="match status" value="2"/>
</dbReference>
<dbReference type="FunFam" id="1.10.630.10:FF:000043">
    <property type="entry name" value="Cytochrome P450 99A2"/>
    <property type="match status" value="1"/>
</dbReference>
<evidence type="ECO:0000256" key="2">
    <source>
        <dbReference type="ARBA" id="ARBA00010617"/>
    </source>
</evidence>
<evidence type="ECO:0000256" key="5">
    <source>
        <dbReference type="ARBA" id="ARBA00023002"/>
    </source>
</evidence>
<evidence type="ECO:0000256" key="3">
    <source>
        <dbReference type="ARBA" id="ARBA00022617"/>
    </source>
</evidence>
<gene>
    <name evidence="8" type="ORF">H5410_023356</name>
</gene>
<organism evidence="8 9">
    <name type="scientific">Solanum commersonii</name>
    <name type="common">Commerson's wild potato</name>
    <name type="synonym">Commerson's nightshade</name>
    <dbReference type="NCBI Taxonomy" id="4109"/>
    <lineage>
        <taxon>Eukaryota</taxon>
        <taxon>Viridiplantae</taxon>
        <taxon>Streptophyta</taxon>
        <taxon>Embryophyta</taxon>
        <taxon>Tracheophyta</taxon>
        <taxon>Spermatophyta</taxon>
        <taxon>Magnoliopsida</taxon>
        <taxon>eudicotyledons</taxon>
        <taxon>Gunneridae</taxon>
        <taxon>Pentapetalae</taxon>
        <taxon>asterids</taxon>
        <taxon>lamiids</taxon>
        <taxon>Solanales</taxon>
        <taxon>Solanaceae</taxon>
        <taxon>Solanoideae</taxon>
        <taxon>Solaneae</taxon>
        <taxon>Solanum</taxon>
    </lineage>
</organism>
<dbReference type="GO" id="GO:0005506">
    <property type="term" value="F:iron ion binding"/>
    <property type="evidence" value="ECO:0007669"/>
    <property type="project" value="InterPro"/>
</dbReference>
<dbReference type="GO" id="GO:0004497">
    <property type="term" value="F:monooxygenase activity"/>
    <property type="evidence" value="ECO:0007669"/>
    <property type="project" value="UniProtKB-KW"/>
</dbReference>
<dbReference type="OrthoDB" id="2789670at2759"/>
<name>A0A9J5ZGM0_SOLCO</name>
<evidence type="ECO:0000256" key="7">
    <source>
        <dbReference type="ARBA" id="ARBA00023033"/>
    </source>
</evidence>
<keyword evidence="9" id="KW-1185">Reference proteome</keyword>
<evidence type="ECO:0000256" key="4">
    <source>
        <dbReference type="ARBA" id="ARBA00022723"/>
    </source>
</evidence>
<reference evidence="8 9" key="1">
    <citation type="submission" date="2020-09" db="EMBL/GenBank/DDBJ databases">
        <title>De no assembly of potato wild relative species, Solanum commersonii.</title>
        <authorList>
            <person name="Cho K."/>
        </authorList>
    </citation>
    <scope>NUCLEOTIDE SEQUENCE [LARGE SCALE GENOMIC DNA]</scope>
    <source>
        <strain evidence="8">LZ3.2</strain>
        <tissue evidence="8">Leaf</tissue>
    </source>
</reference>
<proteinExistence type="inferred from homology"/>
<dbReference type="EMBL" id="JACXVP010000004">
    <property type="protein sequence ID" value="KAG5612075.1"/>
    <property type="molecule type" value="Genomic_DNA"/>
</dbReference>
<dbReference type="AlphaFoldDB" id="A0A9J5ZGM0"/>
<comment type="cofactor">
    <cofactor evidence="1">
        <name>heme</name>
        <dbReference type="ChEBI" id="CHEBI:30413"/>
    </cofactor>
</comment>
<dbReference type="PRINTS" id="PR00463">
    <property type="entry name" value="EP450I"/>
</dbReference>
<evidence type="ECO:0000313" key="9">
    <source>
        <dbReference type="Proteomes" id="UP000824120"/>
    </source>
</evidence>
<keyword evidence="6" id="KW-0408">Iron</keyword>
<dbReference type="PRINTS" id="PR00385">
    <property type="entry name" value="P450"/>
</dbReference>
<accession>A0A9J5ZGM0</accession>
<dbReference type="InterPro" id="IPR001128">
    <property type="entry name" value="Cyt_P450"/>
</dbReference>
<keyword evidence="4" id="KW-0479">Metal-binding</keyword>
<dbReference type="FunFam" id="1.10.630.10:FF:000126">
    <property type="entry name" value="Predicted protein"/>
    <property type="match status" value="1"/>
</dbReference>
<dbReference type="Pfam" id="PF00067">
    <property type="entry name" value="p450"/>
    <property type="match status" value="2"/>
</dbReference>
<comment type="caution">
    <text evidence="8">The sequence shown here is derived from an EMBL/GenBank/DDBJ whole genome shotgun (WGS) entry which is preliminary data.</text>
</comment>
<dbReference type="Gene3D" id="1.10.630.10">
    <property type="entry name" value="Cytochrome P450"/>
    <property type="match status" value="2"/>
</dbReference>
<dbReference type="CDD" id="cd11072">
    <property type="entry name" value="CYP71-like"/>
    <property type="match status" value="1"/>
</dbReference>
<dbReference type="InterPro" id="IPR052306">
    <property type="entry name" value="CYP450_71D"/>
</dbReference>
<dbReference type="InterPro" id="IPR002401">
    <property type="entry name" value="Cyt_P450_E_grp-I"/>
</dbReference>
<protein>
    <recommendedName>
        <fullName evidence="10">Cytochrome P450</fullName>
    </recommendedName>
</protein>
<keyword evidence="7" id="KW-0503">Monooxygenase</keyword>
<dbReference type="InterPro" id="IPR036396">
    <property type="entry name" value="Cyt_P450_sf"/>
</dbReference>
<dbReference type="PANTHER" id="PTHR47953:SF22">
    <property type="entry name" value="CYTOCHROME P450"/>
    <property type="match status" value="1"/>
</dbReference>
<dbReference type="GO" id="GO:0020037">
    <property type="term" value="F:heme binding"/>
    <property type="evidence" value="ECO:0007669"/>
    <property type="project" value="InterPro"/>
</dbReference>